<dbReference type="PANTHER" id="PTHR30055">
    <property type="entry name" value="HTH-TYPE TRANSCRIPTIONAL REGULATOR RUTR"/>
    <property type="match status" value="1"/>
</dbReference>
<evidence type="ECO:0000313" key="6">
    <source>
        <dbReference type="EMBL" id="GAA4551630.1"/>
    </source>
</evidence>
<reference evidence="7" key="1">
    <citation type="journal article" date="2019" name="Int. J. Syst. Evol. Microbiol.">
        <title>The Global Catalogue of Microorganisms (GCM) 10K type strain sequencing project: providing services to taxonomists for standard genome sequencing and annotation.</title>
        <authorList>
            <consortium name="The Broad Institute Genomics Platform"/>
            <consortium name="The Broad Institute Genome Sequencing Center for Infectious Disease"/>
            <person name="Wu L."/>
            <person name="Ma J."/>
        </authorList>
    </citation>
    <scope>NUCLEOTIDE SEQUENCE [LARGE SCALE GENOMIC DNA]</scope>
    <source>
        <strain evidence="7">JCM 17906</strain>
    </source>
</reference>
<dbReference type="RefSeq" id="WP_345421645.1">
    <property type="nucleotide sequence ID" value="NZ_BAABGT010000069.1"/>
</dbReference>
<gene>
    <name evidence="6" type="ORF">GCM10023175_43830</name>
</gene>
<organism evidence="6 7">
    <name type="scientific">Pseudonocardia xishanensis</name>
    <dbReference type="NCBI Taxonomy" id="630995"/>
    <lineage>
        <taxon>Bacteria</taxon>
        <taxon>Bacillati</taxon>
        <taxon>Actinomycetota</taxon>
        <taxon>Actinomycetes</taxon>
        <taxon>Pseudonocardiales</taxon>
        <taxon>Pseudonocardiaceae</taxon>
        <taxon>Pseudonocardia</taxon>
    </lineage>
</organism>
<sequence length="214" mass="23781">MTDEVKPRRYHSPRRARQAADTRAAILAAARELLAAQGWAATTVAQVARRAEVSVDTVYASVGRKPQVLRALVETALSGTDEPVPGEQRDYVQRVLAASGARAKLRLYAAGIGALQQRLAPIFLALRDAAMTDPDCAALWREIAERRRVNMLRFAADLRATGELRADLSDEHVADVVWSMNAAEYWVLLVHERAWTPERFVEHLADTWSRTLLG</sequence>
<accession>A0ABP8RW20</accession>
<evidence type="ECO:0000259" key="5">
    <source>
        <dbReference type="PROSITE" id="PS50977"/>
    </source>
</evidence>
<proteinExistence type="predicted"/>
<keyword evidence="3" id="KW-0804">Transcription</keyword>
<dbReference type="InterPro" id="IPR009057">
    <property type="entry name" value="Homeodomain-like_sf"/>
</dbReference>
<dbReference type="Gene3D" id="1.10.357.10">
    <property type="entry name" value="Tetracycline Repressor, domain 2"/>
    <property type="match status" value="1"/>
</dbReference>
<feature type="DNA-binding region" description="H-T-H motif" evidence="4">
    <location>
        <begin position="43"/>
        <end position="62"/>
    </location>
</feature>
<keyword evidence="7" id="KW-1185">Reference proteome</keyword>
<keyword evidence="1" id="KW-0805">Transcription regulation</keyword>
<keyword evidence="2 4" id="KW-0238">DNA-binding</keyword>
<dbReference type="SUPFAM" id="SSF46689">
    <property type="entry name" value="Homeodomain-like"/>
    <property type="match status" value="1"/>
</dbReference>
<dbReference type="InterPro" id="IPR036271">
    <property type="entry name" value="Tet_transcr_reg_TetR-rel_C_sf"/>
</dbReference>
<dbReference type="Gene3D" id="1.10.10.60">
    <property type="entry name" value="Homeodomain-like"/>
    <property type="match status" value="1"/>
</dbReference>
<protein>
    <recommendedName>
        <fullName evidence="5">HTH tetR-type domain-containing protein</fullName>
    </recommendedName>
</protein>
<dbReference type="Pfam" id="PF00440">
    <property type="entry name" value="TetR_N"/>
    <property type="match status" value="1"/>
</dbReference>
<name>A0ABP8RW20_9PSEU</name>
<dbReference type="PROSITE" id="PS50977">
    <property type="entry name" value="HTH_TETR_2"/>
    <property type="match status" value="1"/>
</dbReference>
<evidence type="ECO:0000256" key="2">
    <source>
        <dbReference type="ARBA" id="ARBA00023125"/>
    </source>
</evidence>
<feature type="domain" description="HTH tetR-type" evidence="5">
    <location>
        <begin position="20"/>
        <end position="80"/>
    </location>
</feature>
<comment type="caution">
    <text evidence="6">The sequence shown here is derived from an EMBL/GenBank/DDBJ whole genome shotgun (WGS) entry which is preliminary data.</text>
</comment>
<evidence type="ECO:0000256" key="3">
    <source>
        <dbReference type="ARBA" id="ARBA00023163"/>
    </source>
</evidence>
<dbReference type="Proteomes" id="UP001501598">
    <property type="component" value="Unassembled WGS sequence"/>
</dbReference>
<evidence type="ECO:0000256" key="1">
    <source>
        <dbReference type="ARBA" id="ARBA00023015"/>
    </source>
</evidence>
<dbReference type="SUPFAM" id="SSF48498">
    <property type="entry name" value="Tetracyclin repressor-like, C-terminal domain"/>
    <property type="match status" value="1"/>
</dbReference>
<evidence type="ECO:0000256" key="4">
    <source>
        <dbReference type="PROSITE-ProRule" id="PRU00335"/>
    </source>
</evidence>
<dbReference type="InterPro" id="IPR001647">
    <property type="entry name" value="HTH_TetR"/>
</dbReference>
<dbReference type="InterPro" id="IPR050109">
    <property type="entry name" value="HTH-type_TetR-like_transc_reg"/>
</dbReference>
<evidence type="ECO:0000313" key="7">
    <source>
        <dbReference type="Proteomes" id="UP001501598"/>
    </source>
</evidence>
<dbReference type="PANTHER" id="PTHR30055:SF234">
    <property type="entry name" value="HTH-TYPE TRANSCRIPTIONAL REGULATOR BETI"/>
    <property type="match status" value="1"/>
</dbReference>
<dbReference type="EMBL" id="BAABGT010000069">
    <property type="protein sequence ID" value="GAA4551630.1"/>
    <property type="molecule type" value="Genomic_DNA"/>
</dbReference>